<accession>A0ABX2GYW0</accession>
<feature type="signal peptide" evidence="2">
    <location>
        <begin position="1"/>
        <end position="36"/>
    </location>
</feature>
<dbReference type="InterPro" id="IPR026906">
    <property type="entry name" value="LRR_5"/>
</dbReference>
<dbReference type="Pfam" id="PF13306">
    <property type="entry name" value="LRR_5"/>
    <property type="match status" value="1"/>
</dbReference>
<feature type="domain" description="DUF6273" evidence="3">
    <location>
        <begin position="171"/>
        <end position="366"/>
    </location>
</feature>
<feature type="region of interest" description="Disordered" evidence="1">
    <location>
        <begin position="1408"/>
        <end position="1478"/>
    </location>
</feature>
<reference evidence="4 5" key="1">
    <citation type="journal article" date="2020" name="Cell Host Microbe">
        <title>Functional and Genomic Variation between Human-Derived Isolates of Lachnospiraceae Reveals Inter- and Intra-Species Diversity.</title>
        <authorList>
            <person name="Sorbara M.T."/>
            <person name="Littmann E.R."/>
            <person name="Fontana E."/>
            <person name="Moody T.U."/>
            <person name="Kohout C.E."/>
            <person name="Gjonbalaj M."/>
            <person name="Eaton V."/>
            <person name="Seok R."/>
            <person name="Leiner I.M."/>
            <person name="Pamer E.G."/>
        </authorList>
    </citation>
    <scope>NUCLEOTIDE SEQUENCE [LARGE SCALE GENOMIC DNA]</scope>
    <source>
        <strain evidence="4 5">MSK.14.16</strain>
    </source>
</reference>
<evidence type="ECO:0000259" key="3">
    <source>
        <dbReference type="Pfam" id="PF19789"/>
    </source>
</evidence>
<feature type="region of interest" description="Disordered" evidence="1">
    <location>
        <begin position="511"/>
        <end position="537"/>
    </location>
</feature>
<evidence type="ECO:0000256" key="1">
    <source>
        <dbReference type="SAM" id="MobiDB-lite"/>
    </source>
</evidence>
<feature type="chain" id="PRO_5046915491" evidence="2">
    <location>
        <begin position="37"/>
        <end position="1623"/>
    </location>
</feature>
<dbReference type="RefSeq" id="WP_173866343.1">
    <property type="nucleotide sequence ID" value="NZ_JAAWUU010000023.1"/>
</dbReference>
<comment type="caution">
    <text evidence="4">The sequence shown here is derived from an EMBL/GenBank/DDBJ whole genome shotgun (WGS) entry which is preliminary data.</text>
</comment>
<organism evidence="4 5">
    <name type="scientific">Faecalicatena fissicatena</name>
    <dbReference type="NCBI Taxonomy" id="290055"/>
    <lineage>
        <taxon>Bacteria</taxon>
        <taxon>Bacillati</taxon>
        <taxon>Bacillota</taxon>
        <taxon>Clostridia</taxon>
        <taxon>Lachnospirales</taxon>
        <taxon>Lachnospiraceae</taxon>
        <taxon>Faecalicatena</taxon>
    </lineage>
</organism>
<gene>
    <name evidence="4" type="ORF">HFM93_07800</name>
</gene>
<evidence type="ECO:0000313" key="5">
    <source>
        <dbReference type="Proteomes" id="UP000821846"/>
    </source>
</evidence>
<dbReference type="Gene3D" id="3.80.10.10">
    <property type="entry name" value="Ribonuclease Inhibitor"/>
    <property type="match status" value="1"/>
</dbReference>
<dbReference type="Pfam" id="PF19789">
    <property type="entry name" value="DUF6273"/>
    <property type="match status" value="1"/>
</dbReference>
<evidence type="ECO:0000256" key="2">
    <source>
        <dbReference type="SAM" id="SignalP"/>
    </source>
</evidence>
<dbReference type="InterPro" id="IPR032675">
    <property type="entry name" value="LRR_dom_sf"/>
</dbReference>
<keyword evidence="2" id="KW-0732">Signal</keyword>
<evidence type="ECO:0000313" key="4">
    <source>
        <dbReference type="EMBL" id="NSG30174.1"/>
    </source>
</evidence>
<dbReference type="InterPro" id="IPR046240">
    <property type="entry name" value="DUF6273"/>
</dbReference>
<protein>
    <submittedName>
        <fullName evidence="4">Leucine-rich repeat domain-containing protein</fullName>
    </submittedName>
</protein>
<dbReference type="Proteomes" id="UP000821846">
    <property type="component" value="Unassembled WGS sequence"/>
</dbReference>
<name>A0ABX2GYW0_9FIRM</name>
<dbReference type="EMBL" id="JAAWUZ010000023">
    <property type="protein sequence ID" value="NSG30174.1"/>
    <property type="molecule type" value="Genomic_DNA"/>
</dbReference>
<proteinExistence type="predicted"/>
<keyword evidence="5" id="KW-1185">Reference proteome</keyword>
<feature type="compositionally biased region" description="Basic and acidic residues" evidence="1">
    <location>
        <begin position="1417"/>
        <end position="1461"/>
    </location>
</feature>
<sequence length="1623" mass="181357">MKTNIWKRTLAGILLTTLTVTALPSMALLTSVKAKAASVTLYNPRIEKDDSMDSGQKVTWDCIWFGSYPQREIVEDADTYAAIDESYYNSQTDVIEDASLFQKLENTSGWNDNEIILDGEKYRRMKKGDALYTSYDAETKDRHCYNWEDNVSWHYFKYEPIKWRVLNANRSQVLLQADQILDNQQYNRDWDREWIAVTWETCSMRSWLNGYGAEQNLVKIDYRDDNFLYDAFDYDQRQAIQITEVKNDDNIKHGTEGGENTKDRLFLLSEKDMYGTEKALSYGFAENCNARDEGRRKKSSVYAKARGIWNSVGEDYTGNCFWWLRTPGYYAYDALSVTHNGSVNQNGYGLATDHLTYGMCPALNLSLSNGNLWSYAGTVCSDGTIDEQAKPGSGSGNTSESQRLYLDLNSLSGKPLKKGEKRAFPFFVYAETEEKLKEFINSLTWKDEKNNLTIEQGAVIMPNAPENIGIVEEKMVWRATGLLNITADSDGKTMIVGESSDGMITKQEIEIDPVSETEENTGGSGSGGSLELGDSASGNAGEAAAEFFPADFSMEMMLFPVEISREDEKDGQYKIKVAVGIGKKDLLDKESSWNQYKKCVEESKEIREDFDKLVARYADNGLHMVSSFKPEKFEVKPKVAVVGYLENTYDKNGNLINSDGKINAAAKWSGSLSWQIWTPIGPWYLNLGGEGKISGSAGPMYDWKEKKLKLIDGELQLIPKVTLEGGYGLEKIVAVGAYGEASVPVTLIPVFKGEFEAEAGLQIQVIMVVDFKKELAKCTIPLWGQNKNQKQGKTLQISKNSMKEIDTAFAKDTSAWNGGTNRKTRSTKGSMKNVTRSLQQSVLPSTLPIQARINGKDVMVFQAYDENRSTLNSTVLKYSVCENGIWSEPKAVYDDGYADSYADMKVINGKLVLAWQKVKKKITGSVELDSTGVFQQMAENAEIYYAEFDETTGTFRNITQVTNNADCDMMPRIIENGDEIVVAWVRNDAKSLMQEEGTNSICMAKRSASGFEKEEILTTASGTIDNYMLYQDETGIQSAFVGESNQVKAVFDTNGNVFQEFAELMTEADDGTITSLHCASGKIGCILNGKLYQYDIVEKKLEAYDAGEDSFGGQVRYCRNGEKEGYIWSIYDQDTNTGKMMASMKTENGYSTPIILREEKNKMWRYFSPLLDEEGKWTVVTNVLDTESNRNELVYIEKEQQKKLEVDSASIDETDVVDGLTAVRYLVTNTEDVAVENMDIEIRLEDGSKVTKTIPVHLEPGESSAGTAYVDLSEITGSQNASLCITAEGQDEKEENTLEVPVGRADIAVEASAEEKTNQVHVTVNLKNQSTTAAKTDLILYADADKTKVMKRKNAIEIPENSETKVTLTVDKNSIVYNENNAAYLTAYAEVQGGDSEEGNNTAYAVLYKPKSNIPPESERESEVESEKESETVKESETSKESETVKERETFKESETIKQTESEQQTEDQILSKKQPGLGETIRTRDASYCVIQVGADGNEVKLEKLHNKATTIFGVPLSVRNKKGKVFRVTEIGKNAFKKTPKLRKVIIGKNVRKIGANAFYGCKNLKNIKIKSTSLTKKSVGKNVFKGIHKKAVIKVPKKKLKDYKKILKGKGQAKSVKIKK</sequence>